<dbReference type="EMBL" id="CAJJDM010000026">
    <property type="protein sequence ID" value="CAD8058535.1"/>
    <property type="molecule type" value="Genomic_DNA"/>
</dbReference>
<evidence type="ECO:0000313" key="3">
    <source>
        <dbReference type="Proteomes" id="UP000688137"/>
    </source>
</evidence>
<comment type="caution">
    <text evidence="2">The sequence shown here is derived from an EMBL/GenBank/DDBJ whole genome shotgun (WGS) entry which is preliminary data.</text>
</comment>
<accession>A0A8S1KXB0</accession>
<dbReference type="AlphaFoldDB" id="A0A8S1KXB0"/>
<gene>
    <name evidence="2" type="ORF">PPRIM_AZ9-3.1.T0270270</name>
</gene>
<name>A0A8S1KXB0_PARPR</name>
<evidence type="ECO:0000313" key="2">
    <source>
        <dbReference type="EMBL" id="CAD8058535.1"/>
    </source>
</evidence>
<proteinExistence type="predicted"/>
<protein>
    <submittedName>
        <fullName evidence="2">Uncharacterized protein</fullName>
    </submittedName>
</protein>
<dbReference type="OMA" id="MSEDYKM"/>
<keyword evidence="3" id="KW-1185">Reference proteome</keyword>
<organism evidence="2 3">
    <name type="scientific">Paramecium primaurelia</name>
    <dbReference type="NCBI Taxonomy" id="5886"/>
    <lineage>
        <taxon>Eukaryota</taxon>
        <taxon>Sar</taxon>
        <taxon>Alveolata</taxon>
        <taxon>Ciliophora</taxon>
        <taxon>Intramacronucleata</taxon>
        <taxon>Oligohymenophorea</taxon>
        <taxon>Peniculida</taxon>
        <taxon>Parameciidae</taxon>
        <taxon>Paramecium</taxon>
    </lineage>
</organism>
<evidence type="ECO:0000256" key="1">
    <source>
        <dbReference type="SAM" id="Coils"/>
    </source>
</evidence>
<feature type="coiled-coil region" evidence="1">
    <location>
        <begin position="101"/>
        <end position="227"/>
    </location>
</feature>
<sequence>MLNISDLKTDLQQKFQAVDSIEVPQKYISDLHKTIKTLTKLLKIRIRTDMPQLSINQFKDTMTELIKISKQMADQILHKQTQSLQETQRQNDLEKRLLFLEENVGSQLKELTQQNIDLQNQLDSMLRVKEEFENQQLKLKEIELQNKQLKHEKDQLKSQNSNLQSLIRQLKEEKGSKIEKKLKTLKEEVSHVSLDYQKKLEERDTYIERLEKELQIVKSELEMSEDYKMLTQSSKKLSKSPEKQF</sequence>
<dbReference type="Proteomes" id="UP000688137">
    <property type="component" value="Unassembled WGS sequence"/>
</dbReference>
<keyword evidence="1" id="KW-0175">Coiled coil</keyword>
<reference evidence="2" key="1">
    <citation type="submission" date="2021-01" db="EMBL/GenBank/DDBJ databases">
        <authorList>
            <consortium name="Genoscope - CEA"/>
            <person name="William W."/>
        </authorList>
    </citation>
    <scope>NUCLEOTIDE SEQUENCE</scope>
</reference>